<reference evidence="1" key="1">
    <citation type="submission" date="2020-05" db="EMBL/GenBank/DDBJ databases">
        <authorList>
            <person name="Chiriac C."/>
            <person name="Salcher M."/>
            <person name="Ghai R."/>
            <person name="Kavagutti S V."/>
        </authorList>
    </citation>
    <scope>NUCLEOTIDE SEQUENCE</scope>
</reference>
<proteinExistence type="predicted"/>
<dbReference type="AlphaFoldDB" id="A0A6J6C5I2"/>
<gene>
    <name evidence="1" type="ORF">UFOPK1506_00132</name>
</gene>
<name>A0A6J6C5I2_9ZZZZ</name>
<organism evidence="1">
    <name type="scientific">freshwater metagenome</name>
    <dbReference type="NCBI Taxonomy" id="449393"/>
    <lineage>
        <taxon>unclassified sequences</taxon>
        <taxon>metagenomes</taxon>
        <taxon>ecological metagenomes</taxon>
    </lineage>
</organism>
<dbReference type="EMBL" id="CAEZSV010000013">
    <property type="protein sequence ID" value="CAB4546324.1"/>
    <property type="molecule type" value="Genomic_DNA"/>
</dbReference>
<protein>
    <submittedName>
        <fullName evidence="1">Unannotated protein</fullName>
    </submittedName>
</protein>
<sequence>MLPLIVGIFLLALSVFMISANIYALRAEKIYLEVLGEELLSSLYQEIDYQEYFFGESMNVSTGARSWLPFQCSILMQNVNESARVMVGKAYIKSANCDSGRMTLVLSKEVSLPFQPGFLDGFTPQVNAVISGGVQRTRS</sequence>
<evidence type="ECO:0000313" key="1">
    <source>
        <dbReference type="EMBL" id="CAB4546324.1"/>
    </source>
</evidence>
<accession>A0A6J6C5I2</accession>